<dbReference type="Proteomes" id="UP000075583">
    <property type="component" value="Unassembled WGS sequence"/>
</dbReference>
<dbReference type="Pfam" id="PF02955">
    <property type="entry name" value="GSH-S_ATP"/>
    <property type="match status" value="1"/>
</dbReference>
<dbReference type="InterPro" id="IPR053191">
    <property type="entry name" value="DcsG_Biosynth_Enzyme"/>
</dbReference>
<organism evidence="2 3">
    <name type="scientific">Roseivirga ehrenbergii (strain DSM 102268 / JCM 13514 / KCTC 12282 / NCIMB 14502 / KMM 6017)</name>
    <dbReference type="NCBI Taxonomy" id="279360"/>
    <lineage>
        <taxon>Bacteria</taxon>
        <taxon>Pseudomonadati</taxon>
        <taxon>Bacteroidota</taxon>
        <taxon>Cytophagia</taxon>
        <taxon>Cytophagales</taxon>
        <taxon>Roseivirgaceae</taxon>
        <taxon>Roseivirga</taxon>
    </lineage>
</organism>
<dbReference type="AlphaFoldDB" id="A0A150XTC9"/>
<comment type="caution">
    <text evidence="2">The sequence shown here is derived from an EMBL/GenBank/DDBJ whole genome shotgun (WGS) entry which is preliminary data.</text>
</comment>
<dbReference type="OrthoDB" id="3373978at2"/>
<accession>A0A150XTC9</accession>
<dbReference type="PANTHER" id="PTHR39217">
    <property type="match status" value="1"/>
</dbReference>
<dbReference type="Gene3D" id="3.30.1490.20">
    <property type="entry name" value="ATP-grasp fold, A domain"/>
    <property type="match status" value="1"/>
</dbReference>
<feature type="domain" description="Prokaryotic glutathione synthetase ATP-binding" evidence="1">
    <location>
        <begin position="140"/>
        <end position="244"/>
    </location>
</feature>
<dbReference type="Gene3D" id="3.30.470.20">
    <property type="entry name" value="ATP-grasp fold, B domain"/>
    <property type="match status" value="1"/>
</dbReference>
<evidence type="ECO:0000259" key="1">
    <source>
        <dbReference type="Pfam" id="PF02955"/>
    </source>
</evidence>
<dbReference type="SUPFAM" id="SSF56059">
    <property type="entry name" value="Glutathione synthetase ATP-binding domain-like"/>
    <property type="match status" value="1"/>
</dbReference>
<dbReference type="GO" id="GO:0004363">
    <property type="term" value="F:glutathione synthase activity"/>
    <property type="evidence" value="ECO:0007669"/>
    <property type="project" value="InterPro"/>
</dbReference>
<protein>
    <recommendedName>
        <fullName evidence="1">Prokaryotic glutathione synthetase ATP-binding domain-containing protein</fullName>
    </recommendedName>
</protein>
<reference evidence="2" key="1">
    <citation type="submission" date="2016-01" db="EMBL/GenBank/DDBJ databases">
        <title>Genome sequencing of Roseivirga ehrenbergii KMM 6017.</title>
        <authorList>
            <person name="Selvaratnam C."/>
            <person name="Thevarajoo S."/>
            <person name="Goh K.M."/>
            <person name="Ee R."/>
            <person name="Chan K.-G."/>
            <person name="Chong C.S."/>
        </authorList>
    </citation>
    <scope>NUCLEOTIDE SEQUENCE [LARGE SCALE GENOMIC DNA]</scope>
    <source>
        <strain evidence="2">KMM 6017</strain>
    </source>
</reference>
<dbReference type="GO" id="GO:0005524">
    <property type="term" value="F:ATP binding"/>
    <property type="evidence" value="ECO:0007669"/>
    <property type="project" value="InterPro"/>
</dbReference>
<evidence type="ECO:0000313" key="3">
    <source>
        <dbReference type="Proteomes" id="UP000075583"/>
    </source>
</evidence>
<dbReference type="STRING" id="279360.MB14_00320"/>
<dbReference type="PANTHER" id="PTHR39217:SF1">
    <property type="entry name" value="GLUTATHIONE SYNTHETASE"/>
    <property type="match status" value="1"/>
</dbReference>
<dbReference type="Gene3D" id="3.40.50.20">
    <property type="match status" value="1"/>
</dbReference>
<sequence>MVQFDIVIATCDKYVAPEKITPYVQNVLTEDQIILSALEKKGLKAVRKSWADPDFDWSSTDKVLIRTTWDYFERFEEWQQWLDMVSEKSTLINPVDLVRWNMDKHYLGDLQKRGINIPETYYIEKGTTTSLKELHALTGWEETILKPCVSGASRHTYKLNADNLEAHEDIFQKLIQNEAFMLQPFQKNIFKGEISLMVMGGQFTHAVLKVAKPGDFRVQDDFGGSVYDYQPTQAEMDFAEKAVSVCSPSPSLARVDIIRDNNDELAIIELEMIEPELWFRLNPKAADVLANCI</sequence>
<dbReference type="InterPro" id="IPR013815">
    <property type="entry name" value="ATP_grasp_subdomain_1"/>
</dbReference>
<proteinExistence type="predicted"/>
<gene>
    <name evidence="2" type="ORF">MB14_00320</name>
</gene>
<dbReference type="InterPro" id="IPR004218">
    <property type="entry name" value="GSHS_ATP-bd"/>
</dbReference>
<name>A0A150XTC9_ROSEK</name>
<dbReference type="EMBL" id="LQZQ01000001">
    <property type="protein sequence ID" value="KYG81872.1"/>
    <property type="molecule type" value="Genomic_DNA"/>
</dbReference>
<keyword evidence="3" id="KW-1185">Reference proteome</keyword>
<evidence type="ECO:0000313" key="2">
    <source>
        <dbReference type="EMBL" id="KYG81872.1"/>
    </source>
</evidence>